<keyword evidence="10" id="KW-1185">Reference proteome</keyword>
<reference evidence="9 10" key="1">
    <citation type="submission" date="2024-04" db="EMBL/GenBank/DDBJ databases">
        <title>Human intestinal bacterial collection.</title>
        <authorList>
            <person name="Pauvert C."/>
            <person name="Hitch T.C.A."/>
            <person name="Clavel T."/>
        </authorList>
    </citation>
    <scope>NUCLEOTIDE SEQUENCE [LARGE SCALE GENOMIC DNA]</scope>
    <source>
        <strain evidence="9 10">CLA-AA-H145</strain>
    </source>
</reference>
<feature type="transmembrane region" description="Helical" evidence="7">
    <location>
        <begin position="271"/>
        <end position="292"/>
    </location>
</feature>
<evidence type="ECO:0000256" key="5">
    <source>
        <dbReference type="ARBA" id="ARBA00022989"/>
    </source>
</evidence>
<keyword evidence="4 7" id="KW-0812">Transmembrane</keyword>
<keyword evidence="6 7" id="KW-0472">Membrane</keyword>
<evidence type="ECO:0000256" key="1">
    <source>
        <dbReference type="ARBA" id="ARBA00004141"/>
    </source>
</evidence>
<proteinExistence type="inferred from homology"/>
<evidence type="ECO:0000313" key="10">
    <source>
        <dbReference type="Proteomes" id="UP001487296"/>
    </source>
</evidence>
<feature type="transmembrane region" description="Helical" evidence="7">
    <location>
        <begin position="67"/>
        <end position="86"/>
    </location>
</feature>
<dbReference type="RefSeq" id="WP_215760762.1">
    <property type="nucleotide sequence ID" value="NZ_JAHKBE010000070.1"/>
</dbReference>
<organism evidence="9 10">
    <name type="scientific">Hallella faecis</name>
    <dbReference type="NCBI Taxonomy" id="2841596"/>
    <lineage>
        <taxon>Bacteria</taxon>
        <taxon>Pseudomonadati</taxon>
        <taxon>Bacteroidota</taxon>
        <taxon>Bacteroidia</taxon>
        <taxon>Bacteroidales</taxon>
        <taxon>Prevotellaceae</taxon>
        <taxon>Hallella</taxon>
    </lineage>
</organism>
<dbReference type="Pfam" id="PF02397">
    <property type="entry name" value="Bac_transf"/>
    <property type="match status" value="1"/>
</dbReference>
<evidence type="ECO:0000256" key="4">
    <source>
        <dbReference type="ARBA" id="ARBA00022692"/>
    </source>
</evidence>
<dbReference type="NCBIfam" id="TIGR03025">
    <property type="entry name" value="EPS_sugtrans"/>
    <property type="match status" value="1"/>
</dbReference>
<dbReference type="EMBL" id="JBBNFP010000068">
    <property type="protein sequence ID" value="MEQ2487688.1"/>
    <property type="molecule type" value="Genomic_DNA"/>
</dbReference>
<dbReference type="PANTHER" id="PTHR30576">
    <property type="entry name" value="COLANIC BIOSYNTHESIS UDP-GLUCOSE LIPID CARRIER TRANSFERASE"/>
    <property type="match status" value="1"/>
</dbReference>
<dbReference type="PANTHER" id="PTHR30576:SF0">
    <property type="entry name" value="UNDECAPRENYL-PHOSPHATE N-ACETYLGALACTOSAMINYL 1-PHOSPHATE TRANSFERASE-RELATED"/>
    <property type="match status" value="1"/>
</dbReference>
<accession>A0ABV1FTD6</accession>
<evidence type="ECO:0000256" key="3">
    <source>
        <dbReference type="ARBA" id="ARBA00022679"/>
    </source>
</evidence>
<name>A0ABV1FTD6_9BACT</name>
<feature type="domain" description="Bacterial sugar transferase" evidence="8">
    <location>
        <begin position="266"/>
        <end position="449"/>
    </location>
</feature>
<evidence type="ECO:0000256" key="7">
    <source>
        <dbReference type="SAM" id="Phobius"/>
    </source>
</evidence>
<evidence type="ECO:0000256" key="6">
    <source>
        <dbReference type="ARBA" id="ARBA00023136"/>
    </source>
</evidence>
<feature type="transmembrane region" description="Helical" evidence="7">
    <location>
        <begin position="33"/>
        <end position="55"/>
    </location>
</feature>
<keyword evidence="5 7" id="KW-1133">Transmembrane helix</keyword>
<feature type="transmembrane region" description="Helical" evidence="7">
    <location>
        <begin position="7"/>
        <end position="27"/>
    </location>
</feature>
<comment type="subcellular location">
    <subcellularLocation>
        <location evidence="1">Membrane</location>
        <topology evidence="1">Multi-pass membrane protein</topology>
    </subcellularLocation>
</comment>
<evidence type="ECO:0000256" key="2">
    <source>
        <dbReference type="ARBA" id="ARBA00006464"/>
    </source>
</evidence>
<dbReference type="InterPro" id="IPR003362">
    <property type="entry name" value="Bact_transf"/>
</dbReference>
<evidence type="ECO:0000259" key="8">
    <source>
        <dbReference type="Pfam" id="PF02397"/>
    </source>
</evidence>
<evidence type="ECO:0000313" key="9">
    <source>
        <dbReference type="EMBL" id="MEQ2487688.1"/>
    </source>
</evidence>
<feature type="transmembrane region" description="Helical" evidence="7">
    <location>
        <begin position="98"/>
        <end position="117"/>
    </location>
</feature>
<comment type="similarity">
    <text evidence="2">Belongs to the bacterial sugar transferase family.</text>
</comment>
<sequence>MKFLIVALDYFFGLAFLLLFLLFTPLADDWSPFTVRFFFISGFLGMSLAQMWFPVNLGRTANDSGQLFRNALGVSLVFIVGTYITMRILYHPGVDTGRWLSLIGVAFLFCFLVFRWLEKKALTRLWASGYKVVRVIAIGNGDNFSRIIRHFAKSPGLGFRIVGCYTDDPSTEYAETLGSVAEGMEIIRSNKSFPGTIDALLCGFPTSESRSLNDCAFYCNSRVLRYYYAPSDDTLGVHLKPMLIGNDEVFTLFHLPLSIPTNQFIKRAFDIVFSVCVLIPLGLFIPIIALIIKRQSPGPIFFKQARTGMDGRTFMCYKFRSMHVNKDADKVQATKDDPRKFPFGNFMRKSNIDELPQFWNVLKNDMSIVGPRPHMLKHTEMYSKLLDKYMVRHFVKPGITGWAQESGFRGETKELWQMEGRVKCDIWYIEHWSFWLDIRIILLTVKSVFIHDKQAY</sequence>
<keyword evidence="3" id="KW-0808">Transferase</keyword>
<protein>
    <submittedName>
        <fullName evidence="9">Exopolysaccharide biosynthesis polyprenyl glycosylphosphotransferase</fullName>
    </submittedName>
</protein>
<gene>
    <name evidence="9" type="ORF">AAAT34_11635</name>
</gene>
<comment type="caution">
    <text evidence="9">The sequence shown here is derived from an EMBL/GenBank/DDBJ whole genome shotgun (WGS) entry which is preliminary data.</text>
</comment>
<dbReference type="Proteomes" id="UP001487296">
    <property type="component" value="Unassembled WGS sequence"/>
</dbReference>
<dbReference type="Pfam" id="PF13727">
    <property type="entry name" value="CoA_binding_3"/>
    <property type="match status" value="1"/>
</dbReference>
<dbReference type="InterPro" id="IPR017475">
    <property type="entry name" value="EPS_sugar_tfrase"/>
</dbReference>